<feature type="transmembrane region" description="Helical" evidence="6">
    <location>
        <begin position="60"/>
        <end position="83"/>
    </location>
</feature>
<dbReference type="PANTHER" id="PTHR21716">
    <property type="entry name" value="TRANSMEMBRANE PROTEIN"/>
    <property type="match status" value="1"/>
</dbReference>
<dbReference type="AlphaFoldDB" id="A0A511W4K8"/>
<keyword evidence="5 6" id="KW-0472">Membrane</keyword>
<accession>A0A511W4K8</accession>
<sequence>MELNYPNLIKLLTFTIGFVTVMYFGFYYLFPILLSVILAFLINPLVNFVQAYLRNRALSVLFVLCFFFISFISIISLSIVEFIHLLQHLTMTTPVILEDLFRQVEQYTTQTVEQVYQTIENFASTIHPESSQLMKNLLSDTTNSMKEVSKDWLINLLQSAMNQLTYIIQGGYILFFVLIGTYFLSKDGPKWFRNILEHMPERTFSIYSKTKSEITYLIKKYLFAQFLLIVITGLIVYAGLLFFSVEHALAIAFVAMFLDLIPLVGVSGLFIPWLIYLFMTDQFTLTVQLSLLLIVIIITRNLLEPKLIGAQLGTHPFFVLILLFILISTFGILGIFLSPIIMIIIVALMRANLLTHVKNYIVK</sequence>
<evidence type="ECO:0000256" key="3">
    <source>
        <dbReference type="ARBA" id="ARBA00022692"/>
    </source>
</evidence>
<organism evidence="7 8">
    <name type="scientific">Alkalibacillus haloalkaliphilus</name>
    <dbReference type="NCBI Taxonomy" id="94136"/>
    <lineage>
        <taxon>Bacteria</taxon>
        <taxon>Bacillati</taxon>
        <taxon>Bacillota</taxon>
        <taxon>Bacilli</taxon>
        <taxon>Bacillales</taxon>
        <taxon>Bacillaceae</taxon>
        <taxon>Alkalibacillus</taxon>
    </lineage>
</organism>
<feature type="transmembrane region" description="Helical" evidence="6">
    <location>
        <begin position="221"/>
        <end position="243"/>
    </location>
</feature>
<reference evidence="7 8" key="1">
    <citation type="submission" date="2019-07" db="EMBL/GenBank/DDBJ databases">
        <title>Whole genome shotgun sequence of Alkalibacillus haloalkaliphilus NBRC 103110.</title>
        <authorList>
            <person name="Hosoyama A."/>
            <person name="Uohara A."/>
            <person name="Ohji S."/>
            <person name="Ichikawa N."/>
        </authorList>
    </citation>
    <scope>NUCLEOTIDE SEQUENCE [LARGE SCALE GENOMIC DNA]</scope>
    <source>
        <strain evidence="7 8">NBRC 103110</strain>
    </source>
</reference>
<dbReference type="OrthoDB" id="9774361at2"/>
<evidence type="ECO:0000256" key="1">
    <source>
        <dbReference type="ARBA" id="ARBA00004141"/>
    </source>
</evidence>
<dbReference type="PANTHER" id="PTHR21716:SF68">
    <property type="entry name" value="TRANSPORT PROTEIN YTVI-RELATED"/>
    <property type="match status" value="1"/>
</dbReference>
<comment type="similarity">
    <text evidence="2">Belongs to the autoinducer-2 exporter (AI-2E) (TC 2.A.86) family.</text>
</comment>
<dbReference type="Proteomes" id="UP000321440">
    <property type="component" value="Unassembled WGS sequence"/>
</dbReference>
<keyword evidence="8" id="KW-1185">Reference proteome</keyword>
<comment type="caution">
    <text evidence="7">The sequence shown here is derived from an EMBL/GenBank/DDBJ whole genome shotgun (WGS) entry which is preliminary data.</text>
</comment>
<evidence type="ECO:0000313" key="8">
    <source>
        <dbReference type="Proteomes" id="UP000321440"/>
    </source>
</evidence>
<evidence type="ECO:0000256" key="2">
    <source>
        <dbReference type="ARBA" id="ARBA00009773"/>
    </source>
</evidence>
<feature type="transmembrane region" description="Helical" evidence="6">
    <location>
        <begin position="249"/>
        <end position="276"/>
    </location>
</feature>
<gene>
    <name evidence="7" type="ORF">AHA02nite_16630</name>
</gene>
<evidence type="ECO:0000313" key="7">
    <source>
        <dbReference type="EMBL" id="GEN45887.1"/>
    </source>
</evidence>
<feature type="transmembrane region" description="Helical" evidence="6">
    <location>
        <begin position="166"/>
        <end position="184"/>
    </location>
</feature>
<dbReference type="EMBL" id="BJYA01000011">
    <property type="protein sequence ID" value="GEN45887.1"/>
    <property type="molecule type" value="Genomic_DNA"/>
</dbReference>
<feature type="transmembrane region" description="Helical" evidence="6">
    <location>
        <begin position="315"/>
        <end position="348"/>
    </location>
</feature>
<proteinExistence type="inferred from homology"/>
<dbReference type="GO" id="GO:0016020">
    <property type="term" value="C:membrane"/>
    <property type="evidence" value="ECO:0007669"/>
    <property type="project" value="UniProtKB-SubCell"/>
</dbReference>
<feature type="transmembrane region" description="Helical" evidence="6">
    <location>
        <begin position="7"/>
        <end position="26"/>
    </location>
</feature>
<protein>
    <submittedName>
        <fullName evidence="7">Sporulation integral membrane protein YtvI</fullName>
    </submittedName>
</protein>
<dbReference type="RefSeq" id="WP_146816210.1">
    <property type="nucleotide sequence ID" value="NZ_BJYA01000011.1"/>
</dbReference>
<dbReference type="NCBIfam" id="TIGR02872">
    <property type="entry name" value="spore_ytvI"/>
    <property type="match status" value="1"/>
</dbReference>
<feature type="transmembrane region" description="Helical" evidence="6">
    <location>
        <begin position="283"/>
        <end position="303"/>
    </location>
</feature>
<dbReference type="Pfam" id="PF01594">
    <property type="entry name" value="AI-2E_transport"/>
    <property type="match status" value="1"/>
</dbReference>
<keyword evidence="3 6" id="KW-0812">Transmembrane</keyword>
<name>A0A511W4K8_9BACI</name>
<keyword evidence="4 6" id="KW-1133">Transmembrane helix</keyword>
<dbReference type="InterPro" id="IPR002549">
    <property type="entry name" value="AI-2E-like"/>
</dbReference>
<evidence type="ECO:0000256" key="5">
    <source>
        <dbReference type="ARBA" id="ARBA00023136"/>
    </source>
</evidence>
<dbReference type="InterPro" id="IPR014227">
    <property type="entry name" value="YtvI-like"/>
</dbReference>
<evidence type="ECO:0000256" key="4">
    <source>
        <dbReference type="ARBA" id="ARBA00022989"/>
    </source>
</evidence>
<comment type="subcellular location">
    <subcellularLocation>
        <location evidence="1">Membrane</location>
        <topology evidence="1">Multi-pass membrane protein</topology>
    </subcellularLocation>
</comment>
<dbReference type="GO" id="GO:0055085">
    <property type="term" value="P:transmembrane transport"/>
    <property type="evidence" value="ECO:0007669"/>
    <property type="project" value="TreeGrafter"/>
</dbReference>
<evidence type="ECO:0000256" key="6">
    <source>
        <dbReference type="SAM" id="Phobius"/>
    </source>
</evidence>